<gene>
    <name evidence="1" type="ORF">AGLY_013881</name>
</gene>
<evidence type="ECO:0000313" key="2">
    <source>
        <dbReference type="Proteomes" id="UP000475862"/>
    </source>
</evidence>
<name>A0A6G0T5P8_APHGL</name>
<organism evidence="1 2">
    <name type="scientific">Aphis glycines</name>
    <name type="common">Soybean aphid</name>
    <dbReference type="NCBI Taxonomy" id="307491"/>
    <lineage>
        <taxon>Eukaryota</taxon>
        <taxon>Metazoa</taxon>
        <taxon>Ecdysozoa</taxon>
        <taxon>Arthropoda</taxon>
        <taxon>Hexapoda</taxon>
        <taxon>Insecta</taxon>
        <taxon>Pterygota</taxon>
        <taxon>Neoptera</taxon>
        <taxon>Paraneoptera</taxon>
        <taxon>Hemiptera</taxon>
        <taxon>Sternorrhyncha</taxon>
        <taxon>Aphidomorpha</taxon>
        <taxon>Aphidoidea</taxon>
        <taxon>Aphididae</taxon>
        <taxon>Aphidini</taxon>
        <taxon>Aphis</taxon>
        <taxon>Aphis</taxon>
    </lineage>
</organism>
<dbReference type="Proteomes" id="UP000475862">
    <property type="component" value="Unassembled WGS sequence"/>
</dbReference>
<feature type="non-terminal residue" evidence="1">
    <location>
        <position position="233"/>
    </location>
</feature>
<evidence type="ECO:0000313" key="1">
    <source>
        <dbReference type="EMBL" id="KAE9526250.1"/>
    </source>
</evidence>
<sequence>MSIVICFETWLNNNSVCNVPDTVKYSNITSTNIQENAQRFADLFSSVFESDLSNLFVPNRLPTIYSNSTLSLSSWYINKRNVFTFLHTTRWMTCVQCHSHGFLTCQVYRLWFARCKMQNVLGTCLSLDNVDKYLYLYRYNQFLCSLVCSHLEAILTEMPESNSVAMLTILVFQTEREVKKFTREKQPNKVLISYLFHQVQRKYNLYCIINHNNAVNIERVTIPHEFWSKFKNK</sequence>
<protein>
    <submittedName>
        <fullName evidence="1">Uncharacterized protein</fullName>
    </submittedName>
</protein>
<dbReference type="EMBL" id="VYZN01000055">
    <property type="protein sequence ID" value="KAE9526250.1"/>
    <property type="molecule type" value="Genomic_DNA"/>
</dbReference>
<comment type="caution">
    <text evidence="1">The sequence shown here is derived from an EMBL/GenBank/DDBJ whole genome shotgun (WGS) entry which is preliminary data.</text>
</comment>
<accession>A0A6G0T5P8</accession>
<proteinExistence type="predicted"/>
<dbReference type="AlphaFoldDB" id="A0A6G0T5P8"/>
<reference evidence="1 2" key="1">
    <citation type="submission" date="2019-08" db="EMBL/GenBank/DDBJ databases">
        <title>The genome of the soybean aphid Biotype 1, its phylome, world population structure and adaptation to the North American continent.</title>
        <authorList>
            <person name="Giordano R."/>
            <person name="Donthu R.K."/>
            <person name="Hernandez A.G."/>
            <person name="Wright C.L."/>
            <person name="Zimin A.V."/>
        </authorList>
    </citation>
    <scope>NUCLEOTIDE SEQUENCE [LARGE SCALE GENOMIC DNA]</scope>
    <source>
        <tissue evidence="1">Whole aphids</tissue>
    </source>
</reference>
<keyword evidence="2" id="KW-1185">Reference proteome</keyword>